<gene>
    <name evidence="1" type="ORF">D7X32_31330</name>
</gene>
<evidence type="ECO:0000313" key="2">
    <source>
        <dbReference type="Proteomes" id="UP000268313"/>
    </source>
</evidence>
<comment type="caution">
    <text evidence="1">The sequence shown here is derived from an EMBL/GenBank/DDBJ whole genome shotgun (WGS) entry which is preliminary data.</text>
</comment>
<accession>A0A3A8JRQ5</accession>
<dbReference type="AlphaFoldDB" id="A0A3A8JRQ5"/>
<dbReference type="OrthoDB" id="5482270at2"/>
<dbReference type="RefSeq" id="WP_120606239.1">
    <property type="nucleotide sequence ID" value="NZ_JABFJX010000134.1"/>
</dbReference>
<dbReference type="Pfam" id="PF07586">
    <property type="entry name" value="HXXSHH"/>
    <property type="match status" value="1"/>
</dbReference>
<keyword evidence="2" id="KW-1185">Reference proteome</keyword>
<reference evidence="2" key="1">
    <citation type="submission" date="2018-09" db="EMBL/GenBank/DDBJ databases">
        <authorList>
            <person name="Livingstone P.G."/>
            <person name="Whitworth D.E."/>
        </authorList>
    </citation>
    <scope>NUCLEOTIDE SEQUENCE [LARGE SCALE GENOMIC DNA]</scope>
    <source>
        <strain evidence="2">CA043D</strain>
    </source>
</reference>
<protein>
    <submittedName>
        <fullName evidence="1">DUF1552 domain-containing protein</fullName>
    </submittedName>
</protein>
<evidence type="ECO:0000313" key="1">
    <source>
        <dbReference type="EMBL" id="RKG97855.1"/>
    </source>
</evidence>
<dbReference type="InterPro" id="IPR011447">
    <property type="entry name" value="DUF1552"/>
</dbReference>
<dbReference type="PROSITE" id="PS51318">
    <property type="entry name" value="TAT"/>
    <property type="match status" value="1"/>
</dbReference>
<dbReference type="Proteomes" id="UP000268313">
    <property type="component" value="Unassembled WGS sequence"/>
</dbReference>
<sequence length="475" mass="50591">MKLSRRHVLQGLGGAMLGLPVLEGLLPRKAQAAEAGALPFAIFLRQADGVAAAQSTSELGNEPERFWPEPLGNLSTTTLAGKSLVELADHRARLLVVRNVNMKDYNYGDGHARGAIQCLTARGPAVEGVGGDSEASGESLDHRIGRELNPQKRDSLYLYAGQAGGWLGGPCISHRGSATRRAALHDPWLAYQTMVGGPGGLTPEAREQLLVRQKSLNDLVSGQLKALQSRPELSSTDRQRLDLHLSNVRDLEVALSCRARADEELRLQQQAPGYNSTDGDEVLATVRLHMDIAVLAVACGTTRSVAIQVGNGNDSATRYRDPTTGQLMENFHYISHRRTSHDASGGIIAGSDVLHSRVDAQFAQTFNYLLDRLAAYTLPDGKKLVDQGVSVWFNDLGNGPAHSARHIPFILAGSCNGYLKQGVAVTAAGGNANPNLNKMLNTIGTAVGLKNAAGGALDDFGDPTLPKGLLTELLA</sequence>
<dbReference type="EMBL" id="RAWE01000160">
    <property type="protein sequence ID" value="RKG97855.1"/>
    <property type="molecule type" value="Genomic_DNA"/>
</dbReference>
<name>A0A3A8JRQ5_9BACT</name>
<dbReference type="InterPro" id="IPR006311">
    <property type="entry name" value="TAT_signal"/>
</dbReference>
<proteinExistence type="predicted"/>
<organism evidence="1 2">
    <name type="scientific">Corallococcus carmarthensis</name>
    <dbReference type="NCBI Taxonomy" id="2316728"/>
    <lineage>
        <taxon>Bacteria</taxon>
        <taxon>Pseudomonadati</taxon>
        <taxon>Myxococcota</taxon>
        <taxon>Myxococcia</taxon>
        <taxon>Myxococcales</taxon>
        <taxon>Cystobacterineae</taxon>
        <taxon>Myxococcaceae</taxon>
        <taxon>Corallococcus</taxon>
    </lineage>
</organism>